<accession>A0A7G1KJR2</accession>
<proteinExistence type="inferred from homology"/>
<comment type="subcellular location">
    <subcellularLocation>
        <location evidence="1">Cytoplasm</location>
    </subcellularLocation>
</comment>
<dbReference type="GeneID" id="80347787"/>
<evidence type="ECO:0000256" key="2">
    <source>
        <dbReference type="ARBA" id="ARBA00006411"/>
    </source>
</evidence>
<reference evidence="6 7" key="1">
    <citation type="submission" date="2020-08" db="EMBL/GenBank/DDBJ databases">
        <title>Genome Sequencing of Nocardia wallacei strain FMUON74 and assembly.</title>
        <authorList>
            <person name="Toyokawa M."/>
            <person name="Uesaka K."/>
        </authorList>
    </citation>
    <scope>NUCLEOTIDE SEQUENCE [LARGE SCALE GENOMIC DNA]</scope>
    <source>
        <strain evidence="6 7">FMUON74</strain>
    </source>
</reference>
<sequence>MASWSFDEEEFAALWFGPANDRMLYPLDYLSRFGHVNERDQFWSRVRQEYSERGRLSWNEADLLRRAFTVLTDPEVWAEIHGVSDQAGPIRVAAARHDRHAALAMQFTRRSRIELSITAADRLPERLTMLLPEQPPGTRPAQAFVAADLYPERQPILRYTGESTPLQRYRELIRRPATGAGVVTVFRGPRRQGLRPPRKVGTVRWYDIEGDGRYMETGSRTITVRPADTPTIRGAVTRLLDHALLEFRDYMEDSAELTPQRVVDAPPGPATPGLRPATPS</sequence>
<evidence type="ECO:0000256" key="4">
    <source>
        <dbReference type="ARBA" id="ARBA00023186"/>
    </source>
</evidence>
<keyword evidence="3" id="KW-0963">Cytoplasm</keyword>
<dbReference type="Pfam" id="PF14011">
    <property type="entry name" value="ESX-1_EspG"/>
    <property type="match status" value="1"/>
</dbReference>
<evidence type="ECO:0000256" key="1">
    <source>
        <dbReference type="ARBA" id="ARBA00004496"/>
    </source>
</evidence>
<comment type="similarity">
    <text evidence="2">Belongs to the EspG family.</text>
</comment>
<organism evidence="6 7">
    <name type="scientific">Nocardia wallacei</name>
    <dbReference type="NCBI Taxonomy" id="480035"/>
    <lineage>
        <taxon>Bacteria</taxon>
        <taxon>Bacillati</taxon>
        <taxon>Actinomycetota</taxon>
        <taxon>Actinomycetes</taxon>
        <taxon>Mycobacteriales</taxon>
        <taxon>Nocardiaceae</taxon>
        <taxon>Nocardia</taxon>
    </lineage>
</organism>
<dbReference type="InterPro" id="IPR025734">
    <property type="entry name" value="EspG"/>
</dbReference>
<evidence type="ECO:0000313" key="6">
    <source>
        <dbReference type="EMBL" id="BCK55477.1"/>
    </source>
</evidence>
<keyword evidence="4" id="KW-0143">Chaperone</keyword>
<dbReference type="RefSeq" id="WP_187688582.1">
    <property type="nucleotide sequence ID" value="NZ_AP023396.1"/>
</dbReference>
<dbReference type="Proteomes" id="UP000516173">
    <property type="component" value="Chromosome"/>
</dbReference>
<dbReference type="KEGG" id="nwl:NWFMUON74_32490"/>
<evidence type="ECO:0000256" key="3">
    <source>
        <dbReference type="ARBA" id="ARBA00022490"/>
    </source>
</evidence>
<dbReference type="AlphaFoldDB" id="A0A7G1KJR2"/>
<feature type="region of interest" description="Disordered" evidence="5">
    <location>
        <begin position="258"/>
        <end position="280"/>
    </location>
</feature>
<protein>
    <recommendedName>
        <fullName evidence="8">ESX secretion-associated protein EspG</fullName>
    </recommendedName>
</protein>
<evidence type="ECO:0000313" key="7">
    <source>
        <dbReference type="Proteomes" id="UP000516173"/>
    </source>
</evidence>
<evidence type="ECO:0000256" key="5">
    <source>
        <dbReference type="SAM" id="MobiDB-lite"/>
    </source>
</evidence>
<evidence type="ECO:0008006" key="8">
    <source>
        <dbReference type="Google" id="ProtNLM"/>
    </source>
</evidence>
<keyword evidence="7" id="KW-1185">Reference proteome</keyword>
<name>A0A7G1KJR2_9NOCA</name>
<dbReference type="EMBL" id="AP023396">
    <property type="protein sequence ID" value="BCK55477.1"/>
    <property type="molecule type" value="Genomic_DNA"/>
</dbReference>
<gene>
    <name evidence="6" type="ORF">NWFMUON74_32490</name>
</gene>